<comment type="caution">
    <text evidence="2">The sequence shown here is derived from an EMBL/GenBank/DDBJ whole genome shotgun (WGS) entry which is preliminary data.</text>
</comment>
<dbReference type="AlphaFoldDB" id="A0A371I6B3"/>
<gene>
    <name evidence="2" type="ORF">CR513_04876</name>
</gene>
<keyword evidence="1" id="KW-1133">Transmembrane helix</keyword>
<sequence>MASTIETYVFYVLNTYVKFYYVVHVPNLLNSHVSLCQSLMGLTFLIGISKSNFTSVSWILILPFWKRNLLILLMFIRMIITSNIKTTLPKTKSFKEKVLSNN</sequence>
<keyword evidence="1" id="KW-0812">Transmembrane</keyword>
<proteinExistence type="predicted"/>
<protein>
    <submittedName>
        <fullName evidence="2">Uncharacterized protein</fullName>
    </submittedName>
</protein>
<name>A0A371I6B3_MUCPR</name>
<feature type="non-terminal residue" evidence="2">
    <location>
        <position position="1"/>
    </location>
</feature>
<accession>A0A371I6B3</accession>
<dbReference type="Proteomes" id="UP000257109">
    <property type="component" value="Unassembled WGS sequence"/>
</dbReference>
<evidence type="ECO:0000313" key="2">
    <source>
        <dbReference type="EMBL" id="RDY10587.1"/>
    </source>
</evidence>
<keyword evidence="3" id="KW-1185">Reference proteome</keyword>
<keyword evidence="1" id="KW-0472">Membrane</keyword>
<organism evidence="2 3">
    <name type="scientific">Mucuna pruriens</name>
    <name type="common">Velvet bean</name>
    <name type="synonym">Dolichos pruriens</name>
    <dbReference type="NCBI Taxonomy" id="157652"/>
    <lineage>
        <taxon>Eukaryota</taxon>
        <taxon>Viridiplantae</taxon>
        <taxon>Streptophyta</taxon>
        <taxon>Embryophyta</taxon>
        <taxon>Tracheophyta</taxon>
        <taxon>Spermatophyta</taxon>
        <taxon>Magnoliopsida</taxon>
        <taxon>eudicotyledons</taxon>
        <taxon>Gunneridae</taxon>
        <taxon>Pentapetalae</taxon>
        <taxon>rosids</taxon>
        <taxon>fabids</taxon>
        <taxon>Fabales</taxon>
        <taxon>Fabaceae</taxon>
        <taxon>Papilionoideae</taxon>
        <taxon>50 kb inversion clade</taxon>
        <taxon>NPAAA clade</taxon>
        <taxon>indigoferoid/millettioid clade</taxon>
        <taxon>Phaseoleae</taxon>
        <taxon>Mucuna</taxon>
    </lineage>
</organism>
<evidence type="ECO:0000313" key="3">
    <source>
        <dbReference type="Proteomes" id="UP000257109"/>
    </source>
</evidence>
<feature type="transmembrane region" description="Helical" evidence="1">
    <location>
        <begin position="69"/>
        <end position="88"/>
    </location>
</feature>
<reference evidence="2" key="1">
    <citation type="submission" date="2018-05" db="EMBL/GenBank/DDBJ databases">
        <title>Draft genome of Mucuna pruriens seed.</title>
        <authorList>
            <person name="Nnadi N.E."/>
            <person name="Vos R."/>
            <person name="Hasami M.H."/>
            <person name="Devisetty U.K."/>
            <person name="Aguiy J.C."/>
        </authorList>
    </citation>
    <scope>NUCLEOTIDE SEQUENCE [LARGE SCALE GENOMIC DNA]</scope>
    <source>
        <strain evidence="2">JCA_2017</strain>
    </source>
</reference>
<dbReference type="EMBL" id="QJKJ01000817">
    <property type="protein sequence ID" value="RDY10587.1"/>
    <property type="molecule type" value="Genomic_DNA"/>
</dbReference>
<evidence type="ECO:0000256" key="1">
    <source>
        <dbReference type="SAM" id="Phobius"/>
    </source>
</evidence>